<dbReference type="PANTHER" id="PTHR31168:SF1">
    <property type="entry name" value="DUF599 FAMILY PROTEIN"/>
    <property type="match status" value="1"/>
</dbReference>
<accession>A0AAP0GFJ2</accession>
<dbReference type="Proteomes" id="UP001418222">
    <property type="component" value="Unassembled WGS sequence"/>
</dbReference>
<reference evidence="3 4" key="1">
    <citation type="journal article" date="2022" name="Nat. Plants">
        <title>Genomes of leafy and leafless Platanthera orchids illuminate the evolution of mycoheterotrophy.</title>
        <authorList>
            <person name="Li M.H."/>
            <person name="Liu K.W."/>
            <person name="Li Z."/>
            <person name="Lu H.C."/>
            <person name="Ye Q.L."/>
            <person name="Zhang D."/>
            <person name="Wang J.Y."/>
            <person name="Li Y.F."/>
            <person name="Zhong Z.M."/>
            <person name="Liu X."/>
            <person name="Yu X."/>
            <person name="Liu D.K."/>
            <person name="Tu X.D."/>
            <person name="Liu B."/>
            <person name="Hao Y."/>
            <person name="Liao X.Y."/>
            <person name="Jiang Y.T."/>
            <person name="Sun W.H."/>
            <person name="Chen J."/>
            <person name="Chen Y.Q."/>
            <person name="Ai Y."/>
            <person name="Zhai J.W."/>
            <person name="Wu S.S."/>
            <person name="Zhou Z."/>
            <person name="Hsiao Y.Y."/>
            <person name="Wu W.L."/>
            <person name="Chen Y.Y."/>
            <person name="Lin Y.F."/>
            <person name="Hsu J.L."/>
            <person name="Li C.Y."/>
            <person name="Wang Z.W."/>
            <person name="Zhao X."/>
            <person name="Zhong W.Y."/>
            <person name="Ma X.K."/>
            <person name="Ma L."/>
            <person name="Huang J."/>
            <person name="Chen G.Z."/>
            <person name="Huang M.Z."/>
            <person name="Huang L."/>
            <person name="Peng D.H."/>
            <person name="Luo Y.B."/>
            <person name="Zou S.Q."/>
            <person name="Chen S.P."/>
            <person name="Lan S."/>
            <person name="Tsai W.C."/>
            <person name="Van de Peer Y."/>
            <person name="Liu Z.J."/>
        </authorList>
    </citation>
    <scope>NUCLEOTIDE SEQUENCE [LARGE SCALE GENOMIC DNA]</scope>
    <source>
        <strain evidence="3">Lor287</strain>
    </source>
</reference>
<feature type="transmembrane region" description="Helical" evidence="2">
    <location>
        <begin position="126"/>
        <end position="151"/>
    </location>
</feature>
<dbReference type="InterPro" id="IPR006747">
    <property type="entry name" value="DUF599"/>
</dbReference>
<dbReference type="PANTHER" id="PTHR31168">
    <property type="entry name" value="OS02G0292800 PROTEIN"/>
    <property type="match status" value="1"/>
</dbReference>
<gene>
    <name evidence="3" type="ORF">KSP39_PZI001418</name>
</gene>
<dbReference type="AlphaFoldDB" id="A0AAP0GFJ2"/>
<dbReference type="EMBL" id="JBBWWQ010000001">
    <property type="protein sequence ID" value="KAK8956987.1"/>
    <property type="molecule type" value="Genomic_DNA"/>
</dbReference>
<feature type="region of interest" description="Disordered" evidence="1">
    <location>
        <begin position="160"/>
        <end position="184"/>
    </location>
</feature>
<comment type="caution">
    <text evidence="3">The sequence shown here is derived from an EMBL/GenBank/DDBJ whole genome shotgun (WGS) entry which is preliminary data.</text>
</comment>
<keyword evidence="4" id="KW-1185">Reference proteome</keyword>
<protein>
    <submittedName>
        <fullName evidence="3">Uncharacterized protein</fullName>
    </submittedName>
</protein>
<evidence type="ECO:0000313" key="3">
    <source>
        <dbReference type="EMBL" id="KAK8956987.1"/>
    </source>
</evidence>
<evidence type="ECO:0000313" key="4">
    <source>
        <dbReference type="Proteomes" id="UP001418222"/>
    </source>
</evidence>
<organism evidence="3 4">
    <name type="scientific">Platanthera zijinensis</name>
    <dbReference type="NCBI Taxonomy" id="2320716"/>
    <lineage>
        <taxon>Eukaryota</taxon>
        <taxon>Viridiplantae</taxon>
        <taxon>Streptophyta</taxon>
        <taxon>Embryophyta</taxon>
        <taxon>Tracheophyta</taxon>
        <taxon>Spermatophyta</taxon>
        <taxon>Magnoliopsida</taxon>
        <taxon>Liliopsida</taxon>
        <taxon>Asparagales</taxon>
        <taxon>Orchidaceae</taxon>
        <taxon>Orchidoideae</taxon>
        <taxon>Orchideae</taxon>
        <taxon>Orchidinae</taxon>
        <taxon>Platanthera</taxon>
    </lineage>
</organism>
<name>A0AAP0GFJ2_9ASPA</name>
<evidence type="ECO:0000256" key="1">
    <source>
        <dbReference type="SAM" id="MobiDB-lite"/>
    </source>
</evidence>
<feature type="transmembrane region" description="Helical" evidence="2">
    <location>
        <begin position="9"/>
        <end position="30"/>
    </location>
</feature>
<keyword evidence="2" id="KW-0812">Transmembrane</keyword>
<keyword evidence="2" id="KW-1133">Transmembrane helix</keyword>
<keyword evidence="2" id="KW-0472">Membrane</keyword>
<evidence type="ECO:0000256" key="2">
    <source>
        <dbReference type="SAM" id="Phobius"/>
    </source>
</evidence>
<feature type="transmembrane region" description="Helical" evidence="2">
    <location>
        <begin position="50"/>
        <end position="69"/>
    </location>
</feature>
<proteinExistence type="predicted"/>
<dbReference type="Pfam" id="PF04654">
    <property type="entry name" value="DUF599"/>
    <property type="match status" value="1"/>
</dbReference>
<sequence>MEKTATEYILVPLGFLIMAGYHVWLLRRIIHRSITTPIAGINSFRTRVQAAAVVKFFCLAAYLLAAFLLSMQTGRHYRRAVSLVIAAQGRRCRAHQRPKEYYSVARSGSCFFGAMGKRGCYLGAPLCLWIIFGSIQMIAGCVAMVAIMYFLDTRHSDWEEEEQETTTKKKKTGEESVDGAEKKKKESAFFRGEISTVKLLEIVVVKD</sequence>